<evidence type="ECO:0000256" key="1">
    <source>
        <dbReference type="SAM" id="MobiDB-lite"/>
    </source>
</evidence>
<reference evidence="4 5" key="1">
    <citation type="submission" date="2017-03" db="EMBL/GenBank/DDBJ databases">
        <title>Genome of the blue death feigning beetle - Asbolus verrucosus.</title>
        <authorList>
            <person name="Rider S.D."/>
        </authorList>
    </citation>
    <scope>NUCLEOTIDE SEQUENCE [LARGE SCALE GENOMIC DNA]</scope>
    <source>
        <strain evidence="4">Butters</strain>
        <tissue evidence="4">Head and leg muscle</tissue>
    </source>
</reference>
<dbReference type="EMBL" id="QDEB01094663">
    <property type="protein sequence ID" value="RZC32766.1"/>
    <property type="molecule type" value="Genomic_DNA"/>
</dbReference>
<dbReference type="OrthoDB" id="6747552at2759"/>
<dbReference type="Gene3D" id="2.60.40.2140">
    <property type="entry name" value="Beta-1,3-glucan-recognition protein, N-terminal domain"/>
    <property type="match status" value="1"/>
</dbReference>
<organism evidence="4 5">
    <name type="scientific">Asbolus verrucosus</name>
    <name type="common">Desert ironclad beetle</name>
    <dbReference type="NCBI Taxonomy" id="1661398"/>
    <lineage>
        <taxon>Eukaryota</taxon>
        <taxon>Metazoa</taxon>
        <taxon>Ecdysozoa</taxon>
        <taxon>Arthropoda</taxon>
        <taxon>Hexapoda</taxon>
        <taxon>Insecta</taxon>
        <taxon>Pterygota</taxon>
        <taxon>Neoptera</taxon>
        <taxon>Endopterygota</taxon>
        <taxon>Coleoptera</taxon>
        <taxon>Polyphaga</taxon>
        <taxon>Cucujiformia</taxon>
        <taxon>Tenebrionidae</taxon>
        <taxon>Pimeliinae</taxon>
        <taxon>Asbolus</taxon>
    </lineage>
</organism>
<feature type="chain" id="PRO_5019847175" description="CBM39 domain-containing protein" evidence="2">
    <location>
        <begin position="16"/>
        <end position="277"/>
    </location>
</feature>
<evidence type="ECO:0000313" key="5">
    <source>
        <dbReference type="Proteomes" id="UP000292052"/>
    </source>
</evidence>
<keyword evidence="2" id="KW-0732">Signal</keyword>
<accession>A0A482VJI9</accession>
<name>A0A482VJI9_ASBVE</name>
<dbReference type="Proteomes" id="UP000292052">
    <property type="component" value="Unassembled WGS sequence"/>
</dbReference>
<comment type="caution">
    <text evidence="4">The sequence shown here is derived from an EMBL/GenBank/DDBJ whole genome shotgun (WGS) entry which is preliminary data.</text>
</comment>
<dbReference type="InterPro" id="IPR043030">
    <property type="entry name" value="BGBP_N_sf"/>
</dbReference>
<protein>
    <recommendedName>
        <fullName evidence="3">CBM39 domain-containing protein</fullName>
    </recommendedName>
</protein>
<dbReference type="Pfam" id="PF15886">
    <property type="entry name" value="CBM39"/>
    <property type="match status" value="1"/>
</dbReference>
<keyword evidence="5" id="KW-1185">Reference proteome</keyword>
<feature type="compositionally biased region" description="Pro residues" evidence="1">
    <location>
        <begin position="168"/>
        <end position="209"/>
    </location>
</feature>
<evidence type="ECO:0000256" key="2">
    <source>
        <dbReference type="SAM" id="SignalP"/>
    </source>
</evidence>
<evidence type="ECO:0000259" key="3">
    <source>
        <dbReference type="PROSITE" id="PS51969"/>
    </source>
</evidence>
<sequence>MFLAIFVALFVSANGRDLLEPQFQVLTPDELMVQVPKYEESKLVTFRIGIRRKDNDLEDLELGENVMNNNRIFIYDERLDLKRGDVVNYLLAFKDKEGYQAETGKYTFDGVYFKKPFGRRHRFRRSFITTTEKSEYNTDDTEEFNPVDSRFGGGHHHHRYWPSHNSPFGPPQHGPPQFGPPQHGPPQFGPPSFSPPYFPNHPRQGPPPNFGAGCDDHRHDLCHQRDPEKWEKTTSGPDIDYHCRICHKLAPGRKEKSSTTTTTTTEFPDIDIRFSDD</sequence>
<gene>
    <name evidence="4" type="ORF">BDFB_005927</name>
</gene>
<proteinExistence type="predicted"/>
<feature type="region of interest" description="Disordered" evidence="1">
    <location>
        <begin position="134"/>
        <end position="214"/>
    </location>
</feature>
<evidence type="ECO:0000313" key="4">
    <source>
        <dbReference type="EMBL" id="RZC32766.1"/>
    </source>
</evidence>
<feature type="domain" description="CBM39" evidence="3">
    <location>
        <begin position="16"/>
        <end position="119"/>
    </location>
</feature>
<dbReference type="InterPro" id="IPR031756">
    <property type="entry name" value="BGBP_N"/>
</dbReference>
<dbReference type="PROSITE" id="PS51969">
    <property type="entry name" value="CBM39"/>
    <property type="match status" value="1"/>
</dbReference>
<dbReference type="AlphaFoldDB" id="A0A482VJI9"/>
<dbReference type="GO" id="GO:0030246">
    <property type="term" value="F:carbohydrate binding"/>
    <property type="evidence" value="ECO:0007669"/>
    <property type="project" value="InterPro"/>
</dbReference>
<feature type="signal peptide" evidence="2">
    <location>
        <begin position="1"/>
        <end position="15"/>
    </location>
</feature>
<feature type="region of interest" description="Disordered" evidence="1">
    <location>
        <begin position="252"/>
        <end position="277"/>
    </location>
</feature>